<dbReference type="PROSITE" id="PS51128">
    <property type="entry name" value="ZF_DKSA_2"/>
    <property type="match status" value="1"/>
</dbReference>
<dbReference type="InterPro" id="IPR020458">
    <property type="entry name" value="Znf_DskA_TraR_CS"/>
</dbReference>
<dbReference type="GO" id="GO:0008270">
    <property type="term" value="F:zinc ion binding"/>
    <property type="evidence" value="ECO:0007669"/>
    <property type="project" value="UniProtKB-KW"/>
</dbReference>
<evidence type="ECO:0000256" key="2">
    <source>
        <dbReference type="ARBA" id="ARBA00022771"/>
    </source>
</evidence>
<dbReference type="PROSITE" id="PS01102">
    <property type="entry name" value="ZF_DKSA_1"/>
    <property type="match status" value="1"/>
</dbReference>
<keyword evidence="1" id="KW-0479">Metal-binding</keyword>
<feature type="domain" description="Zinc finger DksA/TraR C4-type" evidence="7">
    <location>
        <begin position="90"/>
        <end position="123"/>
    </location>
</feature>
<dbReference type="Pfam" id="PF01258">
    <property type="entry name" value="zf-dskA_traR"/>
    <property type="match status" value="1"/>
</dbReference>
<dbReference type="Proteomes" id="UP000229307">
    <property type="component" value="Unassembled WGS sequence"/>
</dbReference>
<accession>A0A2M7SFJ9</accession>
<dbReference type="Gene3D" id="1.20.120.910">
    <property type="entry name" value="DksA, coiled-coil domain"/>
    <property type="match status" value="1"/>
</dbReference>
<evidence type="ECO:0000313" key="8">
    <source>
        <dbReference type="EMBL" id="PIZ18259.1"/>
    </source>
</evidence>
<protein>
    <recommendedName>
        <fullName evidence="7">Zinc finger DksA/TraR C4-type domain-containing protein</fullName>
    </recommendedName>
</protein>
<dbReference type="SUPFAM" id="SSF109635">
    <property type="entry name" value="DnaK suppressor protein DksA, alpha-hairpin domain"/>
    <property type="match status" value="1"/>
</dbReference>
<feature type="zinc finger region" description="dksA C4-type" evidence="4">
    <location>
        <begin position="94"/>
        <end position="118"/>
    </location>
</feature>
<keyword evidence="2" id="KW-0863">Zinc-finger</keyword>
<evidence type="ECO:0000256" key="4">
    <source>
        <dbReference type="PROSITE-ProRule" id="PRU00510"/>
    </source>
</evidence>
<comment type="caution">
    <text evidence="8">The sequence shown here is derived from an EMBL/GenBank/DDBJ whole genome shotgun (WGS) entry which is preliminary data.</text>
</comment>
<evidence type="ECO:0000256" key="1">
    <source>
        <dbReference type="ARBA" id="ARBA00022723"/>
    </source>
</evidence>
<dbReference type="EMBL" id="PFMR01000014">
    <property type="protein sequence ID" value="PIZ18259.1"/>
    <property type="molecule type" value="Genomic_DNA"/>
</dbReference>
<reference evidence="9" key="1">
    <citation type="submission" date="2017-09" db="EMBL/GenBank/DDBJ databases">
        <title>Depth-based differentiation of microbial function through sediment-hosted aquifers and enrichment of novel symbionts in the deep terrestrial subsurface.</title>
        <authorList>
            <person name="Probst A.J."/>
            <person name="Ladd B."/>
            <person name="Jarett J.K."/>
            <person name="Geller-Mcgrath D.E."/>
            <person name="Sieber C.M.K."/>
            <person name="Emerson J.B."/>
            <person name="Anantharaman K."/>
            <person name="Thomas B.C."/>
            <person name="Malmstrom R."/>
            <person name="Stieglmeier M."/>
            <person name="Klingl A."/>
            <person name="Woyke T."/>
            <person name="Ryan C.M."/>
            <person name="Banfield J.F."/>
        </authorList>
    </citation>
    <scope>NUCLEOTIDE SEQUENCE [LARGE SCALE GENOMIC DNA]</scope>
</reference>
<evidence type="ECO:0000256" key="6">
    <source>
        <dbReference type="SAM" id="MobiDB-lite"/>
    </source>
</evidence>
<name>A0A2M7SFJ9_9BACT</name>
<evidence type="ECO:0000256" key="5">
    <source>
        <dbReference type="SAM" id="Coils"/>
    </source>
</evidence>
<feature type="compositionally biased region" description="Basic residues" evidence="6">
    <location>
        <begin position="133"/>
        <end position="142"/>
    </location>
</feature>
<dbReference type="InterPro" id="IPR000962">
    <property type="entry name" value="Znf_DskA_TraR"/>
</dbReference>
<dbReference type="PANTHER" id="PTHR33823">
    <property type="entry name" value="RNA POLYMERASE-BINDING TRANSCRIPTION FACTOR DKSA-RELATED"/>
    <property type="match status" value="1"/>
</dbReference>
<sequence length="142" mass="16176">MAIPKKELQNYKKKLLAKKEELLTELQRLDKASLHETAQEGSGNLSGYVTHIADVATDSYEQEKNLNFMDNVESTLSEVEKALEKIGRKNFGKCEKCGEDILSKRLKAEPFASLCMECKTAEEERRSVGRIPAQKKKKRKEK</sequence>
<dbReference type="AlphaFoldDB" id="A0A2M7SFJ9"/>
<evidence type="ECO:0000259" key="7">
    <source>
        <dbReference type="Pfam" id="PF01258"/>
    </source>
</evidence>
<keyword evidence="5" id="KW-0175">Coiled coil</keyword>
<dbReference type="InterPro" id="IPR037187">
    <property type="entry name" value="DnaK_N"/>
</dbReference>
<keyword evidence="3" id="KW-0862">Zinc</keyword>
<feature type="region of interest" description="Disordered" evidence="6">
    <location>
        <begin position="121"/>
        <end position="142"/>
    </location>
</feature>
<proteinExistence type="predicted"/>
<evidence type="ECO:0000313" key="9">
    <source>
        <dbReference type="Proteomes" id="UP000229307"/>
    </source>
</evidence>
<dbReference type="PANTHER" id="PTHR33823:SF4">
    <property type="entry name" value="GENERAL STRESS PROTEIN 16O"/>
    <property type="match status" value="1"/>
</dbReference>
<organism evidence="8 9">
    <name type="scientific">Candidatus Desantisbacteria bacterium CG_4_10_14_0_8_um_filter_48_22</name>
    <dbReference type="NCBI Taxonomy" id="1974543"/>
    <lineage>
        <taxon>Bacteria</taxon>
        <taxon>Candidatus Desantisiibacteriota</taxon>
    </lineage>
</organism>
<feature type="coiled-coil region" evidence="5">
    <location>
        <begin position="5"/>
        <end position="32"/>
    </location>
</feature>
<evidence type="ECO:0000256" key="3">
    <source>
        <dbReference type="ARBA" id="ARBA00022833"/>
    </source>
</evidence>
<gene>
    <name evidence="8" type="ORF">COY52_00400</name>
</gene>
<dbReference type="SUPFAM" id="SSF57716">
    <property type="entry name" value="Glucocorticoid receptor-like (DNA-binding domain)"/>
    <property type="match status" value="1"/>
</dbReference>